<reference evidence="2 3" key="1">
    <citation type="submission" date="2018-04" db="EMBL/GenBank/DDBJ databases">
        <title>Genome sequencing of Flavobacterium sp. HYN0059.</title>
        <authorList>
            <person name="Yi H."/>
            <person name="Baek C."/>
        </authorList>
    </citation>
    <scope>NUCLEOTIDE SEQUENCE [LARGE SCALE GENOMIC DNA]</scope>
    <source>
        <strain evidence="2 3">HYN0059</strain>
    </source>
</reference>
<gene>
    <name evidence="2" type="ORF">HYN59_07790</name>
</gene>
<name>A0A2S1QXA1_9FLAO</name>
<dbReference type="KEGG" id="falb:HYN59_07790"/>
<organism evidence="2 3">
    <name type="scientific">Flavobacterium album</name>
    <dbReference type="NCBI Taxonomy" id="2175091"/>
    <lineage>
        <taxon>Bacteria</taxon>
        <taxon>Pseudomonadati</taxon>
        <taxon>Bacteroidota</taxon>
        <taxon>Flavobacteriia</taxon>
        <taxon>Flavobacteriales</taxon>
        <taxon>Flavobacteriaceae</taxon>
        <taxon>Flavobacterium</taxon>
    </lineage>
</organism>
<proteinExistence type="predicted"/>
<protein>
    <recommendedName>
        <fullName evidence="4">TonB-dependent receptor</fullName>
    </recommendedName>
</protein>
<keyword evidence="1" id="KW-0732">Signal</keyword>
<accession>A0A2S1QXA1</accession>
<dbReference type="OrthoDB" id="9768147at2"/>
<keyword evidence="3" id="KW-1185">Reference proteome</keyword>
<dbReference type="EMBL" id="CP029186">
    <property type="protein sequence ID" value="AWH85032.1"/>
    <property type="molecule type" value="Genomic_DNA"/>
</dbReference>
<feature type="chain" id="PRO_5015702414" description="TonB-dependent receptor" evidence="1">
    <location>
        <begin position="24"/>
        <end position="179"/>
    </location>
</feature>
<dbReference type="Gene3D" id="2.60.40.1120">
    <property type="entry name" value="Carboxypeptidase-like, regulatory domain"/>
    <property type="match status" value="1"/>
</dbReference>
<evidence type="ECO:0000256" key="1">
    <source>
        <dbReference type="SAM" id="SignalP"/>
    </source>
</evidence>
<dbReference type="SUPFAM" id="SSF49464">
    <property type="entry name" value="Carboxypeptidase regulatory domain-like"/>
    <property type="match status" value="1"/>
</dbReference>
<feature type="signal peptide" evidence="1">
    <location>
        <begin position="1"/>
        <end position="23"/>
    </location>
</feature>
<dbReference type="Proteomes" id="UP000244929">
    <property type="component" value="Chromosome"/>
</dbReference>
<evidence type="ECO:0000313" key="2">
    <source>
        <dbReference type="EMBL" id="AWH85032.1"/>
    </source>
</evidence>
<dbReference type="RefSeq" id="WP_108777738.1">
    <property type="nucleotide sequence ID" value="NZ_CP029186.1"/>
</dbReference>
<dbReference type="Pfam" id="PF13715">
    <property type="entry name" value="CarbopepD_reg_2"/>
    <property type="match status" value="1"/>
</dbReference>
<evidence type="ECO:0000313" key="3">
    <source>
        <dbReference type="Proteomes" id="UP000244929"/>
    </source>
</evidence>
<sequence length="179" mass="19103">MSSSSIIKILFALVFPILCSAQSAGLSGKVFDPSNKPLAFADAVVLTVPDSTAYKATFTDEAGRFEFKGLAHGNYVLKISTIGYADYFTSISLTGNTVLPNIVLKETATQLGAVVINSKRPIVNRKIDRLEFDVGNSILSSDNAWEILRKTPGVNVTSGGISIRGSNSILVTINDKKST</sequence>
<evidence type="ECO:0008006" key="4">
    <source>
        <dbReference type="Google" id="ProtNLM"/>
    </source>
</evidence>
<dbReference type="AlphaFoldDB" id="A0A2S1QXA1"/>
<dbReference type="InterPro" id="IPR008969">
    <property type="entry name" value="CarboxyPept-like_regulatory"/>
</dbReference>